<accession>A0A6N7YSG1</accession>
<evidence type="ECO:0000313" key="2">
    <source>
        <dbReference type="Proteomes" id="UP000440096"/>
    </source>
</evidence>
<dbReference type="EMBL" id="WMBA01000028">
    <property type="protein sequence ID" value="MTD55977.1"/>
    <property type="molecule type" value="Genomic_DNA"/>
</dbReference>
<keyword evidence="2" id="KW-1185">Reference proteome</keyword>
<name>A0A6N7YSG1_9PSEU</name>
<reference evidence="1 2" key="1">
    <citation type="submission" date="2019-11" db="EMBL/GenBank/DDBJ databases">
        <title>Draft genome of Amycolatopsis RM579.</title>
        <authorList>
            <person name="Duangmal K."/>
            <person name="Mingma R."/>
        </authorList>
    </citation>
    <scope>NUCLEOTIDE SEQUENCE [LARGE SCALE GENOMIC DNA]</scope>
    <source>
        <strain evidence="1 2">RM579</strain>
    </source>
</reference>
<gene>
    <name evidence="1" type="ORF">GKO32_18620</name>
</gene>
<dbReference type="OrthoDB" id="3635905at2"/>
<proteinExistence type="predicted"/>
<dbReference type="AlphaFoldDB" id="A0A6N7YSG1"/>
<comment type="caution">
    <text evidence="1">The sequence shown here is derived from an EMBL/GenBank/DDBJ whole genome shotgun (WGS) entry which is preliminary data.</text>
</comment>
<protein>
    <submittedName>
        <fullName evidence="1">Uncharacterized protein</fullName>
    </submittedName>
</protein>
<organism evidence="1 2">
    <name type="scientific">Amycolatopsis pithecellobii</name>
    <dbReference type="NCBI Taxonomy" id="664692"/>
    <lineage>
        <taxon>Bacteria</taxon>
        <taxon>Bacillati</taxon>
        <taxon>Actinomycetota</taxon>
        <taxon>Actinomycetes</taxon>
        <taxon>Pseudonocardiales</taxon>
        <taxon>Pseudonocardiaceae</taxon>
        <taxon>Amycolatopsis</taxon>
    </lineage>
</organism>
<evidence type="ECO:0000313" key="1">
    <source>
        <dbReference type="EMBL" id="MTD55977.1"/>
    </source>
</evidence>
<dbReference type="Proteomes" id="UP000440096">
    <property type="component" value="Unassembled WGS sequence"/>
</dbReference>
<sequence>MAAAALLLTGCAQVDSATDKASLCSEALGLSNLNPNLSPDELARQAQDKANRLRELANRAADQDLKQNLSSIADSYVALEKQQASRLADVNEWVQRNAQNIDALRKACF</sequence>